<reference evidence="1 2" key="1">
    <citation type="submission" date="2016-09" db="EMBL/GenBank/DDBJ databases">
        <title>Rhizobium sp. nov., a novel species isolated from the rice rhizosphere.</title>
        <authorList>
            <person name="Zhao J."/>
            <person name="Zhang X."/>
        </authorList>
    </citation>
    <scope>NUCLEOTIDE SEQUENCE [LARGE SCALE GENOMIC DNA]</scope>
    <source>
        <strain evidence="1 2">1.7048</strain>
    </source>
</reference>
<evidence type="ECO:0000313" key="1">
    <source>
        <dbReference type="EMBL" id="OLP57810.1"/>
    </source>
</evidence>
<accession>A0A1Q9AQX0</accession>
<dbReference type="Proteomes" id="UP000186364">
    <property type="component" value="Unassembled WGS sequence"/>
</dbReference>
<dbReference type="RefSeq" id="WP_075629714.1">
    <property type="nucleotide sequence ID" value="NZ_FOAM01000007.1"/>
</dbReference>
<gene>
    <name evidence="1" type="ORF">BJF93_13220</name>
</gene>
<protein>
    <recommendedName>
        <fullName evidence="3">Transglycosylase SLT domain-containing protein</fullName>
    </recommendedName>
</protein>
<dbReference type="InterPro" id="IPR023346">
    <property type="entry name" value="Lysozyme-like_dom_sf"/>
</dbReference>
<dbReference type="AlphaFoldDB" id="A0A1Q9AQX0"/>
<evidence type="ECO:0008006" key="3">
    <source>
        <dbReference type="Google" id="ProtNLM"/>
    </source>
</evidence>
<sequence>MTSDLSRRQFFAVATASGLALCQSSTPVRAWQMSPSLDDRLVPAAARWLMTNFGPSIIERTRNSHYSPALVCAIACQESGYAWYTKSLRKRYTPSDILRLMVLDNNTPRRAFPRDTRAFIEDSRVGHLAQALIEASDASRTARGLKPTGQLYYGYGIFQYDLQHIRNDEQFWRATPDDRTADPSRTGLWGDLNACLDRLFQELDSKRQKYPSDLRQTIRAYNGSGKNAEAYADIVMRFSRIISESGAA</sequence>
<dbReference type="OrthoDB" id="5395100at2"/>
<comment type="caution">
    <text evidence="1">The sequence shown here is derived from an EMBL/GenBank/DDBJ whole genome shotgun (WGS) entry which is preliminary data.</text>
</comment>
<organism evidence="1 2">
    <name type="scientific">Xaviernesmea oryzae</name>
    <dbReference type="NCBI Taxonomy" id="464029"/>
    <lineage>
        <taxon>Bacteria</taxon>
        <taxon>Pseudomonadati</taxon>
        <taxon>Pseudomonadota</taxon>
        <taxon>Alphaproteobacteria</taxon>
        <taxon>Hyphomicrobiales</taxon>
        <taxon>Rhizobiaceae</taxon>
        <taxon>Rhizobium/Agrobacterium group</taxon>
        <taxon>Xaviernesmea</taxon>
    </lineage>
</organism>
<proteinExistence type="predicted"/>
<dbReference type="SUPFAM" id="SSF53955">
    <property type="entry name" value="Lysozyme-like"/>
    <property type="match status" value="1"/>
</dbReference>
<name>A0A1Q9AQX0_9HYPH</name>
<dbReference type="InterPro" id="IPR006311">
    <property type="entry name" value="TAT_signal"/>
</dbReference>
<dbReference type="PROSITE" id="PS51318">
    <property type="entry name" value="TAT"/>
    <property type="match status" value="1"/>
</dbReference>
<evidence type="ECO:0000313" key="2">
    <source>
        <dbReference type="Proteomes" id="UP000186364"/>
    </source>
</evidence>
<dbReference type="EMBL" id="MKIP01000059">
    <property type="protein sequence ID" value="OLP57810.1"/>
    <property type="molecule type" value="Genomic_DNA"/>
</dbReference>
<keyword evidence="2" id="KW-1185">Reference proteome</keyword>